<keyword evidence="2" id="KW-0418">Kinase</keyword>
<dbReference type="InterPro" id="IPR014867">
    <property type="entry name" value="Spore_coat_CotH_CotH2/3/7"/>
</dbReference>
<evidence type="ECO:0000256" key="1">
    <source>
        <dbReference type="SAM" id="SignalP"/>
    </source>
</evidence>
<dbReference type="Pfam" id="PF08757">
    <property type="entry name" value="CotH"/>
    <property type="match status" value="1"/>
</dbReference>
<organism evidence="2 3">
    <name type="scientific">Oceanirhabdus seepicola</name>
    <dbReference type="NCBI Taxonomy" id="2828781"/>
    <lineage>
        <taxon>Bacteria</taxon>
        <taxon>Bacillati</taxon>
        <taxon>Bacillota</taxon>
        <taxon>Clostridia</taxon>
        <taxon>Eubacteriales</taxon>
        <taxon>Clostridiaceae</taxon>
        <taxon>Oceanirhabdus</taxon>
    </lineage>
</organism>
<name>A0A9J6P206_9CLOT</name>
<feature type="signal peptide" evidence="1">
    <location>
        <begin position="1"/>
        <end position="23"/>
    </location>
</feature>
<keyword evidence="1" id="KW-0732">Signal</keyword>
<keyword evidence="2" id="KW-0808">Transferase</keyword>
<evidence type="ECO:0000313" key="3">
    <source>
        <dbReference type="Proteomes" id="UP001056429"/>
    </source>
</evidence>
<feature type="chain" id="PRO_5039953273" evidence="1">
    <location>
        <begin position="24"/>
        <end position="498"/>
    </location>
</feature>
<protein>
    <submittedName>
        <fullName evidence="2">CotH kinase family protein</fullName>
    </submittedName>
</protein>
<dbReference type="AlphaFoldDB" id="A0A9J6P206"/>
<comment type="caution">
    <text evidence="2">The sequence shown here is derived from an EMBL/GenBank/DDBJ whole genome shotgun (WGS) entry which is preliminary data.</text>
</comment>
<sequence>MNKCILKLLIILLSFMPIGVACSNENINNARIKGESIDEITQEESTSQEWEQGNNLPVIVIDTNGVKINGTEKINGTMKFYNSDNELNYRIDEPAFTSNIGIKIRGRSSRKFPKKQYSLELRDEQGTEKEKKILGMSKDSDWVLNAPFEDKSLIRNYMAYNISGKIMNYAPGSKFCEVYLLDDGSSEIEEKHYKGLYLMIEKIKRGNDRVDILPSQDDKGETSFIVAKDQPKEGDIVIQTYGKEIYIYDYGIVGIYPNRDITDNQIDYISKTISEFERVLYSDKYDVVGEGYGEHIDVDSFVDYFIINEFFNNTDAGIFSTYIYKDYGEKIKAGPVWDFNISMGNSNLLSEYYDYAGFYMPQTSWFERLMRDKKFVSKVINRYKLLRKTYFSDEYLIEFIDDTVELLGDAPERNFTEWPIYLSNQAEVFKNNHIEIFAPYEHDVKLLDEFFKANPRLLYPTEGMAQSYEEEIRMLKEFLINRGAWIDENIESLYKWTD</sequence>
<keyword evidence="3" id="KW-1185">Reference proteome</keyword>
<reference evidence="2" key="2">
    <citation type="submission" date="2021-04" db="EMBL/GenBank/DDBJ databases">
        <authorList>
            <person name="Dong X."/>
        </authorList>
    </citation>
    <scope>NUCLEOTIDE SEQUENCE</scope>
    <source>
        <strain evidence="2">ZWT</strain>
    </source>
</reference>
<reference evidence="2" key="1">
    <citation type="journal article" date="2021" name="mSystems">
        <title>Bacteria and Archaea Synergistically Convert Glycine Betaine to Biogenic Methane in the Formosa Cold Seep of the South China Sea.</title>
        <authorList>
            <person name="Li L."/>
            <person name="Zhang W."/>
            <person name="Zhang S."/>
            <person name="Song L."/>
            <person name="Sun Q."/>
            <person name="Zhang H."/>
            <person name="Xiang H."/>
            <person name="Dong X."/>
        </authorList>
    </citation>
    <scope>NUCLEOTIDE SEQUENCE</scope>
    <source>
        <strain evidence="2">ZWT</strain>
    </source>
</reference>
<dbReference type="PROSITE" id="PS51257">
    <property type="entry name" value="PROKAR_LIPOPROTEIN"/>
    <property type="match status" value="1"/>
</dbReference>
<dbReference type="RefSeq" id="WP_250859262.1">
    <property type="nucleotide sequence ID" value="NZ_JAGSOJ010000002.1"/>
</dbReference>
<evidence type="ECO:0000313" key="2">
    <source>
        <dbReference type="EMBL" id="MCM1990222.1"/>
    </source>
</evidence>
<dbReference type="EMBL" id="JAGSOJ010000002">
    <property type="protein sequence ID" value="MCM1990222.1"/>
    <property type="molecule type" value="Genomic_DNA"/>
</dbReference>
<dbReference type="Proteomes" id="UP001056429">
    <property type="component" value="Unassembled WGS sequence"/>
</dbReference>
<accession>A0A9J6P206</accession>
<proteinExistence type="predicted"/>
<gene>
    <name evidence="2" type="ORF">KDK92_10800</name>
</gene>
<dbReference type="GO" id="GO:0016301">
    <property type="term" value="F:kinase activity"/>
    <property type="evidence" value="ECO:0007669"/>
    <property type="project" value="UniProtKB-KW"/>
</dbReference>